<dbReference type="PANTHER" id="PTHR44757:SF2">
    <property type="entry name" value="BIOFILM ARCHITECTURE MAINTENANCE PROTEIN MBAA"/>
    <property type="match status" value="1"/>
</dbReference>
<reference evidence="5 6" key="1">
    <citation type="submission" date="2019-06" db="EMBL/GenBank/DDBJ databases">
        <title>Lysobacter alkalisoli sp. nov. isolated from saline-alkali soil.</title>
        <authorList>
            <person name="Sun J.-Q."/>
            <person name="Xu L."/>
        </authorList>
    </citation>
    <scope>NUCLEOTIDE SEQUENCE [LARGE SCALE GENOMIC DNA]</scope>
    <source>
        <strain evidence="5 6">SJ-36</strain>
    </source>
</reference>
<sequence length="713" mass="78422">MKLAGGLQARFLLIIALALAVLLLLLSVLMQRQERTQEEVIEVTRDAMTGVASESLRRHGEGMVAQLQVALTNPLYYFDLDAIGVLAGSALDQGDARYVLVYDTAGNVIHDGSEVIPSYGKRMDDAFADEVIASDSLLVQFSEDLMDVSMPILIGGERLGGVRVGFDLAMTRSFQDRAVDEMRDRLDRLGSRQLFWVGAMAAGVLLLGGLTLYLLQRWLIQPIRQLADAARQIEAGRFGVHPPTSRRRDEVGELIRAFSRMSESLARHDREIRRMAYTDALTGLANRLAFREALDERLLRIRGGGRQLALLFADIDDFKRVNDTLGHDAGDDVLVQCSTRIRDAIARHADDDALLARFGGDEFVILVHTPRDGQDVRTLAMELADVLVAELGKPLEVQGRQVFLGTSIGITLFPDDASTATSLMKNGDIAMYQAKVAGKNCHRFYSRAMDLAVERRVNLEHELRGAWERGELSLVYQPVYRLADRTLVGAEALLRWNHPVHGQVAPSVFIDVAEQSGLIETLGPRVLRAACLEAMHWQKLQPRGAPLSVAVNVSSRQLRHGGELAQIVADCLRETGLEPSRLHLELTETAVLGDEVHASQMLARLRETGVKVLLDDFGTGFSGLSHLRRVPVDGVKIDRSFIADILRDPDDLALTSAIIAMARSLGITVIAEGVEKAGQYALLRERGCDQAQGYWLGAPLPAGEFRALLSGVR</sequence>
<feature type="transmembrane region" description="Helical" evidence="1">
    <location>
        <begin position="194"/>
        <end position="215"/>
    </location>
</feature>
<dbReference type="Proteomes" id="UP000317199">
    <property type="component" value="Chromosome"/>
</dbReference>
<evidence type="ECO:0000259" key="2">
    <source>
        <dbReference type="PROSITE" id="PS50883"/>
    </source>
</evidence>
<dbReference type="PROSITE" id="PS50883">
    <property type="entry name" value="EAL"/>
    <property type="match status" value="1"/>
</dbReference>
<dbReference type="InterPro" id="IPR000160">
    <property type="entry name" value="GGDEF_dom"/>
</dbReference>
<evidence type="ECO:0000256" key="1">
    <source>
        <dbReference type="SAM" id="Phobius"/>
    </source>
</evidence>
<dbReference type="PANTHER" id="PTHR44757">
    <property type="entry name" value="DIGUANYLATE CYCLASE DGCP"/>
    <property type="match status" value="1"/>
</dbReference>
<dbReference type="CDD" id="cd01949">
    <property type="entry name" value="GGDEF"/>
    <property type="match status" value="1"/>
</dbReference>
<keyword evidence="1" id="KW-0472">Membrane</keyword>
<dbReference type="Gene3D" id="3.20.20.450">
    <property type="entry name" value="EAL domain"/>
    <property type="match status" value="1"/>
</dbReference>
<evidence type="ECO:0000313" key="6">
    <source>
        <dbReference type="Proteomes" id="UP000317199"/>
    </source>
</evidence>
<dbReference type="InterPro" id="IPR035919">
    <property type="entry name" value="EAL_sf"/>
</dbReference>
<dbReference type="PROSITE" id="PS50885">
    <property type="entry name" value="HAMP"/>
    <property type="match status" value="1"/>
</dbReference>
<dbReference type="GO" id="GO:0007165">
    <property type="term" value="P:signal transduction"/>
    <property type="evidence" value="ECO:0007669"/>
    <property type="project" value="InterPro"/>
</dbReference>
<dbReference type="InterPro" id="IPR001633">
    <property type="entry name" value="EAL_dom"/>
</dbReference>
<dbReference type="SMART" id="SM00267">
    <property type="entry name" value="GGDEF"/>
    <property type="match status" value="1"/>
</dbReference>
<protein>
    <submittedName>
        <fullName evidence="5">EAL domain-containing protein</fullName>
    </submittedName>
</protein>
<dbReference type="AlphaFoldDB" id="A0A514BQ30"/>
<keyword evidence="1" id="KW-1133">Transmembrane helix</keyword>
<gene>
    <name evidence="5" type="ORF">FKV23_04790</name>
</gene>
<dbReference type="OrthoDB" id="9804951at2"/>
<evidence type="ECO:0000259" key="3">
    <source>
        <dbReference type="PROSITE" id="PS50885"/>
    </source>
</evidence>
<proteinExistence type="predicted"/>
<dbReference type="PROSITE" id="PS50887">
    <property type="entry name" value="GGDEF"/>
    <property type="match status" value="1"/>
</dbReference>
<dbReference type="Pfam" id="PF00672">
    <property type="entry name" value="HAMP"/>
    <property type="match status" value="1"/>
</dbReference>
<dbReference type="InterPro" id="IPR003660">
    <property type="entry name" value="HAMP_dom"/>
</dbReference>
<dbReference type="KEGG" id="lyj:FKV23_04790"/>
<feature type="domain" description="HAMP" evidence="3">
    <location>
        <begin position="217"/>
        <end position="270"/>
    </location>
</feature>
<dbReference type="GO" id="GO:0016020">
    <property type="term" value="C:membrane"/>
    <property type="evidence" value="ECO:0007669"/>
    <property type="project" value="InterPro"/>
</dbReference>
<dbReference type="CDD" id="cd01948">
    <property type="entry name" value="EAL"/>
    <property type="match status" value="1"/>
</dbReference>
<dbReference type="InterPro" id="IPR043128">
    <property type="entry name" value="Rev_trsase/Diguanyl_cyclase"/>
</dbReference>
<dbReference type="Gene3D" id="6.10.340.10">
    <property type="match status" value="1"/>
</dbReference>
<dbReference type="NCBIfam" id="TIGR00254">
    <property type="entry name" value="GGDEF"/>
    <property type="match status" value="1"/>
</dbReference>
<dbReference type="InterPro" id="IPR052155">
    <property type="entry name" value="Biofilm_reg_signaling"/>
</dbReference>
<dbReference type="Gene3D" id="3.30.70.270">
    <property type="match status" value="1"/>
</dbReference>
<name>A0A514BQ30_9GAMM</name>
<dbReference type="CDD" id="cd06225">
    <property type="entry name" value="HAMP"/>
    <property type="match status" value="1"/>
</dbReference>
<dbReference type="SUPFAM" id="SSF158472">
    <property type="entry name" value="HAMP domain-like"/>
    <property type="match status" value="1"/>
</dbReference>
<evidence type="ECO:0000313" key="5">
    <source>
        <dbReference type="EMBL" id="QDH69481.1"/>
    </source>
</evidence>
<dbReference type="SUPFAM" id="SSF141868">
    <property type="entry name" value="EAL domain-like"/>
    <property type="match status" value="1"/>
</dbReference>
<dbReference type="Pfam" id="PF00563">
    <property type="entry name" value="EAL"/>
    <property type="match status" value="1"/>
</dbReference>
<dbReference type="SMART" id="SM00304">
    <property type="entry name" value="HAMP"/>
    <property type="match status" value="1"/>
</dbReference>
<keyword evidence="6" id="KW-1185">Reference proteome</keyword>
<accession>A0A514BQ30</accession>
<dbReference type="EMBL" id="CP041242">
    <property type="protein sequence ID" value="QDH69481.1"/>
    <property type="molecule type" value="Genomic_DNA"/>
</dbReference>
<keyword evidence="1" id="KW-0812">Transmembrane</keyword>
<evidence type="ECO:0000259" key="4">
    <source>
        <dbReference type="PROSITE" id="PS50887"/>
    </source>
</evidence>
<organism evidence="5 6">
    <name type="scientific">Marilutibacter alkalisoli</name>
    <dbReference type="NCBI Taxonomy" id="2591633"/>
    <lineage>
        <taxon>Bacteria</taxon>
        <taxon>Pseudomonadati</taxon>
        <taxon>Pseudomonadota</taxon>
        <taxon>Gammaproteobacteria</taxon>
        <taxon>Lysobacterales</taxon>
        <taxon>Lysobacteraceae</taxon>
        <taxon>Marilutibacter</taxon>
    </lineage>
</organism>
<dbReference type="SMART" id="SM00052">
    <property type="entry name" value="EAL"/>
    <property type="match status" value="1"/>
</dbReference>
<dbReference type="SUPFAM" id="SSF55073">
    <property type="entry name" value="Nucleotide cyclase"/>
    <property type="match status" value="1"/>
</dbReference>
<feature type="domain" description="EAL" evidence="2">
    <location>
        <begin position="456"/>
        <end position="713"/>
    </location>
</feature>
<feature type="domain" description="GGDEF" evidence="4">
    <location>
        <begin position="306"/>
        <end position="447"/>
    </location>
</feature>
<dbReference type="InterPro" id="IPR029787">
    <property type="entry name" value="Nucleotide_cyclase"/>
</dbReference>
<dbReference type="Pfam" id="PF00990">
    <property type="entry name" value="GGDEF"/>
    <property type="match status" value="1"/>
</dbReference>